<evidence type="ECO:0000313" key="9">
    <source>
        <dbReference type="EMBL" id="KAF2868907.1"/>
    </source>
</evidence>
<dbReference type="InterPro" id="IPR017901">
    <property type="entry name" value="C-CAP_CF_C-like"/>
</dbReference>
<dbReference type="Pfam" id="PF16752">
    <property type="entry name" value="TBCC_N"/>
    <property type="match status" value="1"/>
</dbReference>
<dbReference type="GO" id="GO:0005737">
    <property type="term" value="C:cytoplasm"/>
    <property type="evidence" value="ECO:0007669"/>
    <property type="project" value="UniProtKB-SubCell"/>
</dbReference>
<evidence type="ECO:0000259" key="8">
    <source>
        <dbReference type="PROSITE" id="PS51329"/>
    </source>
</evidence>
<evidence type="ECO:0000313" key="10">
    <source>
        <dbReference type="Proteomes" id="UP000481861"/>
    </source>
</evidence>
<evidence type="ECO:0000256" key="7">
    <source>
        <dbReference type="SAM" id="MobiDB-lite"/>
    </source>
</evidence>
<dbReference type="InterPro" id="IPR027684">
    <property type="entry name" value="TBCC"/>
</dbReference>
<dbReference type="Gene3D" id="1.20.58.1250">
    <property type="entry name" value="Tubulin Binding Cofactor C, N-terminal domain"/>
    <property type="match status" value="1"/>
</dbReference>
<evidence type="ECO:0000256" key="3">
    <source>
        <dbReference type="ARBA" id="ARBA00022490"/>
    </source>
</evidence>
<evidence type="ECO:0000256" key="1">
    <source>
        <dbReference type="ARBA" id="ARBA00004496"/>
    </source>
</evidence>
<dbReference type="Pfam" id="PF07986">
    <property type="entry name" value="TBCC"/>
    <property type="match status" value="1"/>
</dbReference>
<keyword evidence="5" id="KW-0143">Chaperone</keyword>
<dbReference type="InterPro" id="IPR038397">
    <property type="entry name" value="TBCC_N_sf"/>
</dbReference>
<proteinExistence type="inferred from homology"/>
<protein>
    <submittedName>
        <fullName evidence="9">Putative tubulin-specific chaperone c</fullName>
    </submittedName>
</protein>
<feature type="compositionally biased region" description="Low complexity" evidence="7">
    <location>
        <begin position="129"/>
        <end position="141"/>
    </location>
</feature>
<evidence type="ECO:0000256" key="2">
    <source>
        <dbReference type="ARBA" id="ARBA00008848"/>
    </source>
</evidence>
<dbReference type="EMBL" id="JAADJZ010000017">
    <property type="protein sequence ID" value="KAF2868907.1"/>
    <property type="molecule type" value="Genomic_DNA"/>
</dbReference>
<reference evidence="9 10" key="1">
    <citation type="submission" date="2020-01" db="EMBL/GenBank/DDBJ databases">
        <authorList>
            <consortium name="DOE Joint Genome Institute"/>
            <person name="Haridas S."/>
            <person name="Albert R."/>
            <person name="Binder M."/>
            <person name="Bloem J."/>
            <person name="Labutti K."/>
            <person name="Salamov A."/>
            <person name="Andreopoulos B."/>
            <person name="Baker S.E."/>
            <person name="Barry K."/>
            <person name="Bills G."/>
            <person name="Bluhm B.H."/>
            <person name="Cannon C."/>
            <person name="Castanera R."/>
            <person name="Culley D.E."/>
            <person name="Daum C."/>
            <person name="Ezra D."/>
            <person name="Gonzalez J.B."/>
            <person name="Henrissat B."/>
            <person name="Kuo A."/>
            <person name="Liang C."/>
            <person name="Lipzen A."/>
            <person name="Lutzoni F."/>
            <person name="Magnuson J."/>
            <person name="Mondo S."/>
            <person name="Nolan M."/>
            <person name="Ohm R."/>
            <person name="Pangilinan J."/>
            <person name="Park H.-J.H."/>
            <person name="Ramirez L."/>
            <person name="Alfaro M."/>
            <person name="Sun H."/>
            <person name="Tritt A."/>
            <person name="Yoshinaga Y."/>
            <person name="Zwiers L.-H.L."/>
            <person name="Turgeon B.G."/>
            <person name="Goodwin S.B."/>
            <person name="Spatafora J.W."/>
            <person name="Crous P.W."/>
            <person name="Grigoriev I.V."/>
        </authorList>
    </citation>
    <scope>NUCLEOTIDE SEQUENCE [LARGE SCALE GENOMIC DNA]</scope>
    <source>
        <strain evidence="9 10">CBS 611.86</strain>
    </source>
</reference>
<comment type="caution">
    <text evidence="9">The sequence shown here is derived from an EMBL/GenBank/DDBJ whole genome shotgun (WGS) entry which is preliminary data.</text>
</comment>
<dbReference type="GO" id="GO:0007023">
    <property type="term" value="P:post-chaperonin tubulin folding pathway"/>
    <property type="evidence" value="ECO:0007669"/>
    <property type="project" value="InterPro"/>
</dbReference>
<comment type="subcellular location">
    <subcellularLocation>
        <location evidence="1">Cytoplasm</location>
    </subcellularLocation>
</comment>
<dbReference type="InterPro" id="IPR006599">
    <property type="entry name" value="CARP_motif"/>
</dbReference>
<gene>
    <name evidence="9" type="ORF">BDV95DRAFT_498813</name>
</gene>
<name>A0A7C8IBC0_9PLEO</name>
<dbReference type="Proteomes" id="UP000481861">
    <property type="component" value="Unassembled WGS sequence"/>
</dbReference>
<dbReference type="InterPro" id="IPR031925">
    <property type="entry name" value="TBCC_N"/>
</dbReference>
<accession>A0A7C8IBC0</accession>
<evidence type="ECO:0000256" key="4">
    <source>
        <dbReference type="ARBA" id="ARBA00022990"/>
    </source>
</evidence>
<keyword evidence="10" id="KW-1185">Reference proteome</keyword>
<dbReference type="AlphaFoldDB" id="A0A7C8IBC0"/>
<evidence type="ECO:0000256" key="5">
    <source>
        <dbReference type="ARBA" id="ARBA00023186"/>
    </source>
</evidence>
<dbReference type="InterPro" id="IPR012945">
    <property type="entry name" value="Tubulin-bd_cofactor_C_dom"/>
</dbReference>
<keyword evidence="3" id="KW-0963">Cytoplasm</keyword>
<dbReference type="PROSITE" id="PS51329">
    <property type="entry name" value="C_CAP_COFACTOR_C"/>
    <property type="match status" value="1"/>
</dbReference>
<dbReference type="Gene3D" id="2.160.20.70">
    <property type="match status" value="1"/>
</dbReference>
<dbReference type="PANTHER" id="PTHR15139:SF0">
    <property type="entry name" value="TUBULIN-SPECIFIC CHAPERONE C"/>
    <property type="match status" value="1"/>
</dbReference>
<organism evidence="9 10">
    <name type="scientific">Massariosphaeria phaeospora</name>
    <dbReference type="NCBI Taxonomy" id="100035"/>
    <lineage>
        <taxon>Eukaryota</taxon>
        <taxon>Fungi</taxon>
        <taxon>Dikarya</taxon>
        <taxon>Ascomycota</taxon>
        <taxon>Pezizomycotina</taxon>
        <taxon>Dothideomycetes</taxon>
        <taxon>Pleosporomycetidae</taxon>
        <taxon>Pleosporales</taxon>
        <taxon>Pleosporales incertae sedis</taxon>
        <taxon>Massariosphaeria</taxon>
    </lineage>
</organism>
<keyword evidence="4" id="KW-0007">Acetylation</keyword>
<dbReference type="InterPro" id="IPR016098">
    <property type="entry name" value="CAP/MinC_C"/>
</dbReference>
<feature type="domain" description="C-CAP/cofactor C-like" evidence="8">
    <location>
        <begin position="174"/>
        <end position="325"/>
    </location>
</feature>
<dbReference type="PANTHER" id="PTHR15139">
    <property type="entry name" value="TUBULIN FOLDING COFACTOR C"/>
    <property type="match status" value="1"/>
</dbReference>
<dbReference type="OrthoDB" id="194775at2759"/>
<comment type="similarity">
    <text evidence="2">Belongs to the TBCC family.</text>
</comment>
<evidence type="ECO:0000256" key="6">
    <source>
        <dbReference type="ARBA" id="ARBA00026055"/>
    </source>
</evidence>
<dbReference type="GO" id="GO:0007021">
    <property type="term" value="P:tubulin complex assembly"/>
    <property type="evidence" value="ECO:0007669"/>
    <property type="project" value="TreeGrafter"/>
</dbReference>
<dbReference type="SMART" id="SM00673">
    <property type="entry name" value="CARP"/>
    <property type="match status" value="1"/>
</dbReference>
<feature type="region of interest" description="Disordered" evidence="7">
    <location>
        <begin position="129"/>
        <end position="152"/>
    </location>
</feature>
<sequence length="372" mass="40903">MATSPAVQAQSELGSKERFFRYFQTEVTALQEQMECLNVNTYTGSERNDAVENCLASIGRLSHEVKDASSYIPAYDQRTYSETIKALSEKLQAIRNTFNPPKKFQFKSARKTASATSTDSAQKWKIGASVDADSSDAPSSVMPTPLQKSGTKTQLAVHHTVESAKADDVDGMATTQASSLTDAYSVTISNRDRTHVRLPTGASHATSSGTISNLRHCVVELYSPAAHGPSFAGLTLKNIKESLVVCGQVLGPAHITGVEDSVILVSCRQFRMHGSKNVVVYLHCASRPIIEDCEDIRFAPLPDAYVTEDIGLVQNHWDEIDDFKWLKFEPSPHFRLLSTSDRIRDEVWMNNVSGAHDLSVDDILHAVEVPRS</sequence>
<dbReference type="GO" id="GO:0015631">
    <property type="term" value="F:tubulin binding"/>
    <property type="evidence" value="ECO:0007669"/>
    <property type="project" value="InterPro"/>
</dbReference>
<comment type="subunit">
    <text evidence="6">Supercomplex made of cofactors A to E. Cofactors A and D function by capturing and stabilizing tubulin in a quasi-native conformation. Cofactor E binds to the cofactor D-tubulin complex; interaction with cofactor C then causes the release of tubulin polypeptides that are committed to the native state.</text>
</comment>